<evidence type="ECO:0000256" key="1">
    <source>
        <dbReference type="SAM" id="MobiDB-lite"/>
    </source>
</evidence>
<dbReference type="Proteomes" id="UP000321412">
    <property type="component" value="Unassembled WGS sequence"/>
</dbReference>
<dbReference type="OrthoDB" id="5490346at2"/>
<accession>A0A5C6X4B2</accession>
<feature type="region of interest" description="Disordered" evidence="1">
    <location>
        <begin position="85"/>
        <end position="114"/>
    </location>
</feature>
<feature type="compositionally biased region" description="Polar residues" evidence="1">
    <location>
        <begin position="103"/>
        <end position="114"/>
    </location>
</feature>
<proteinExistence type="predicted"/>
<gene>
    <name evidence="3" type="ORF">FRC98_12120</name>
</gene>
<evidence type="ECO:0000313" key="4">
    <source>
        <dbReference type="Proteomes" id="UP000321412"/>
    </source>
</evidence>
<evidence type="ECO:0000256" key="2">
    <source>
        <dbReference type="SAM" id="Phobius"/>
    </source>
</evidence>
<keyword evidence="2" id="KW-0472">Membrane</keyword>
<sequence>MRPNLSADPTASVTASSSSNGFPWFKALAGCGCLLFIGAVGLGATGYFAYSSLSEGIENEAQADAPQGLFGGIMSAVEGLGAMQEGGGAAGSTAPSAAANSGEEGSQNAGASQNDRSIDELFEALDQPISTSEARDFKEAMEAWGNSREVREMSEQFETNKKLDENQDGTLAGLKKLRALKGTVDRTQALGHAFNAHVQEHGGRAFEERLLQFRLINRVTAAGNRNKEGNEPWSDAVAQALLDDHDAQRDEFLKVRQILVDANKDENFDPASLSEEERKTYADAMANQFLLITGAINRETLETWKALSTEERKAIQDQLNAPHMAVSSAMGAITGGNPDSMLFYGLFGL</sequence>
<dbReference type="AlphaFoldDB" id="A0A5C6X4B2"/>
<protein>
    <submittedName>
        <fullName evidence="3">Uncharacterized protein</fullName>
    </submittedName>
</protein>
<keyword evidence="4" id="KW-1185">Reference proteome</keyword>
<comment type="caution">
    <text evidence="3">The sequence shown here is derived from an EMBL/GenBank/DDBJ whole genome shotgun (WGS) entry which is preliminary data.</text>
</comment>
<evidence type="ECO:0000313" key="3">
    <source>
        <dbReference type="EMBL" id="TXD36576.1"/>
    </source>
</evidence>
<feature type="compositionally biased region" description="Low complexity" evidence="1">
    <location>
        <begin position="91"/>
        <end position="102"/>
    </location>
</feature>
<organism evidence="3 4">
    <name type="scientific">Lujinxingia vulgaris</name>
    <dbReference type="NCBI Taxonomy" id="2600176"/>
    <lineage>
        <taxon>Bacteria</taxon>
        <taxon>Deltaproteobacteria</taxon>
        <taxon>Bradymonadales</taxon>
        <taxon>Lujinxingiaceae</taxon>
        <taxon>Lujinxingia</taxon>
    </lineage>
</organism>
<dbReference type="EMBL" id="VOSM01000005">
    <property type="protein sequence ID" value="TXD36576.1"/>
    <property type="molecule type" value="Genomic_DNA"/>
</dbReference>
<keyword evidence="2" id="KW-1133">Transmembrane helix</keyword>
<keyword evidence="2" id="KW-0812">Transmembrane</keyword>
<feature type="transmembrane region" description="Helical" evidence="2">
    <location>
        <begin position="27"/>
        <end position="50"/>
    </location>
</feature>
<name>A0A5C6X4B2_9DELT</name>
<dbReference type="RefSeq" id="WP_146981704.1">
    <property type="nucleotide sequence ID" value="NZ_VOSM01000005.1"/>
</dbReference>
<reference evidence="3 4" key="1">
    <citation type="submission" date="2019-08" db="EMBL/GenBank/DDBJ databases">
        <title>Bradymonadales sp. TMQ4.</title>
        <authorList>
            <person name="Liang Q."/>
        </authorList>
    </citation>
    <scope>NUCLEOTIDE SEQUENCE [LARGE SCALE GENOMIC DNA]</scope>
    <source>
        <strain evidence="3 4">TMQ4</strain>
    </source>
</reference>